<comment type="caution">
    <text evidence="3">The sequence shown here is derived from an EMBL/GenBank/DDBJ whole genome shotgun (WGS) entry which is preliminary data.</text>
</comment>
<dbReference type="RefSeq" id="XP_019027675.1">
    <property type="nucleotide sequence ID" value="XM_019168894.1"/>
</dbReference>
<reference evidence="3 4" key="2">
    <citation type="journal article" date="2014" name="J. Gen. Appl. Microbiol.">
        <title>The early diverging ascomycetous budding yeast Saitoella complicata has three histone deacetylases belonging to the Clr6, Hos2, and Rpd3 lineages.</title>
        <authorList>
            <person name="Nishida H."/>
            <person name="Matsumoto T."/>
            <person name="Kondo S."/>
            <person name="Hamamoto M."/>
            <person name="Yoshikawa H."/>
        </authorList>
    </citation>
    <scope>NUCLEOTIDE SEQUENCE [LARGE SCALE GENOMIC DNA]</scope>
    <source>
        <strain evidence="3 4">NRRL Y-17804</strain>
    </source>
</reference>
<feature type="compositionally biased region" description="Pro residues" evidence="1">
    <location>
        <begin position="231"/>
        <end position="247"/>
    </location>
</feature>
<dbReference type="Proteomes" id="UP000033140">
    <property type="component" value="Unassembled WGS sequence"/>
</dbReference>
<dbReference type="Pfam" id="PF04194">
    <property type="entry name" value="PDCD2_C"/>
    <property type="match status" value="1"/>
</dbReference>
<accession>A0A0E9N9A3</accession>
<dbReference type="EMBL" id="BACD03000004">
    <property type="protein sequence ID" value="GAO46462.1"/>
    <property type="molecule type" value="Genomic_DNA"/>
</dbReference>
<evidence type="ECO:0000313" key="3">
    <source>
        <dbReference type="EMBL" id="GAO46462.1"/>
    </source>
</evidence>
<feature type="region of interest" description="Disordered" evidence="1">
    <location>
        <begin position="228"/>
        <end position="247"/>
    </location>
</feature>
<dbReference type="GO" id="GO:0030490">
    <property type="term" value="P:maturation of SSU-rRNA"/>
    <property type="evidence" value="ECO:0007669"/>
    <property type="project" value="TreeGrafter"/>
</dbReference>
<dbReference type="AlphaFoldDB" id="A0A0E9N9A3"/>
<gene>
    <name evidence="3" type="ORF">G7K_0693-t1</name>
</gene>
<name>A0A0E9N9A3_SAICN</name>
<protein>
    <recommendedName>
        <fullName evidence="2">Programmed cell death protein 2 C-terminal domain-containing protein</fullName>
    </recommendedName>
</protein>
<evidence type="ECO:0000313" key="4">
    <source>
        <dbReference type="Proteomes" id="UP000033140"/>
    </source>
</evidence>
<dbReference type="GO" id="GO:0005737">
    <property type="term" value="C:cytoplasm"/>
    <property type="evidence" value="ECO:0007669"/>
    <property type="project" value="InterPro"/>
</dbReference>
<reference evidence="3 4" key="3">
    <citation type="journal article" date="2015" name="Genome Announc.">
        <title>Draft Genome Sequence of the Archiascomycetous Yeast Saitoella complicata.</title>
        <authorList>
            <person name="Yamauchi K."/>
            <person name="Kondo S."/>
            <person name="Hamamoto M."/>
            <person name="Takahashi Y."/>
            <person name="Ogura Y."/>
            <person name="Hayashi T."/>
            <person name="Nishida H."/>
        </authorList>
    </citation>
    <scope>NUCLEOTIDE SEQUENCE [LARGE SCALE GENOMIC DNA]</scope>
    <source>
        <strain evidence="3 4">NRRL Y-17804</strain>
    </source>
</reference>
<keyword evidence="4" id="KW-1185">Reference proteome</keyword>
<feature type="domain" description="Programmed cell death protein 2 C-terminal" evidence="2">
    <location>
        <begin position="308"/>
        <end position="428"/>
    </location>
</feature>
<sequence length="429" mass="45764">MASKIKTSVLLGYPDGPASAETGLDQYCTFIGGEPLWLTPNTPVDARYAQCGVCNSYMNLLLQAYAPIEGSNDERVIYVWGCAQKACQKRPGSVKAARAVLRGERLPEIENLQIEEEEPEVPISPASALTPVANPFAMTAPAANPFAVANPFSAPSASASPFGGASNPFAAPASAPNPFASPAGANPFAAAPAPSKPKKAPQPKVTPPTTTSKPAVSASTRSFAAIAKQNIPPPPPPKPRDPPLPWPETVPSYPCQYLFITPETLKSAPQKAKAPKDRIEELAKEAVADMKNGAEEWGGEKYESSALDKVFKTFTERVAENPEQCVRYERSGAPLFFSSKDAVGKQLLTEDRAYNPSAIPACPHCRSPRVFELQVMPHAVAILEEDVILNAGLEWCVILVATCLGDCSPSGMEDGGVGYTEEWVAVQWE</sequence>
<feature type="region of interest" description="Disordered" evidence="1">
    <location>
        <begin position="181"/>
        <end position="217"/>
    </location>
</feature>
<dbReference type="STRING" id="698492.A0A0E9N9A3"/>
<organism evidence="3 4">
    <name type="scientific">Saitoella complicata (strain BCRC 22490 / CBS 7301 / JCM 7358 / NBRC 10748 / NRRL Y-17804)</name>
    <dbReference type="NCBI Taxonomy" id="698492"/>
    <lineage>
        <taxon>Eukaryota</taxon>
        <taxon>Fungi</taxon>
        <taxon>Dikarya</taxon>
        <taxon>Ascomycota</taxon>
        <taxon>Taphrinomycotina</taxon>
        <taxon>Taphrinomycotina incertae sedis</taxon>
        <taxon>Saitoella</taxon>
    </lineage>
</organism>
<reference evidence="3 4" key="1">
    <citation type="journal article" date="2011" name="J. Gen. Appl. Microbiol.">
        <title>Draft genome sequencing of the enigmatic yeast Saitoella complicata.</title>
        <authorList>
            <person name="Nishida H."/>
            <person name="Hamamoto M."/>
            <person name="Sugiyama J."/>
        </authorList>
    </citation>
    <scope>NUCLEOTIDE SEQUENCE [LARGE SCALE GENOMIC DNA]</scope>
    <source>
        <strain evidence="3 4">NRRL Y-17804</strain>
    </source>
</reference>
<dbReference type="InterPro" id="IPR007320">
    <property type="entry name" value="PDCD2_C"/>
</dbReference>
<feature type="compositionally biased region" description="Low complexity" evidence="1">
    <location>
        <begin position="181"/>
        <end position="193"/>
    </location>
</feature>
<proteinExistence type="predicted"/>
<feature type="compositionally biased region" description="Low complexity" evidence="1">
    <location>
        <begin position="207"/>
        <end position="217"/>
    </location>
</feature>
<dbReference type="PANTHER" id="PTHR47524">
    <property type="entry name" value="20S RRNA ACCUMULATION PROTEIN 4"/>
    <property type="match status" value="1"/>
</dbReference>
<evidence type="ECO:0000259" key="2">
    <source>
        <dbReference type="Pfam" id="PF04194"/>
    </source>
</evidence>
<dbReference type="PANTHER" id="PTHR47524:SF1">
    <property type="entry name" value="20S RRNA ACCUMULATION PROTEIN 4"/>
    <property type="match status" value="1"/>
</dbReference>
<dbReference type="OMA" id="MPGPWAD"/>
<dbReference type="OrthoDB" id="443682at2759"/>
<evidence type="ECO:0000256" key="1">
    <source>
        <dbReference type="SAM" id="MobiDB-lite"/>
    </source>
</evidence>